<protein>
    <submittedName>
        <fullName evidence="2">Uncharacterized protein</fullName>
    </submittedName>
</protein>
<feature type="compositionally biased region" description="Basic and acidic residues" evidence="1">
    <location>
        <begin position="122"/>
        <end position="142"/>
    </location>
</feature>
<organism evidence="2 3">
    <name type="scientific">Amycolatopsis echigonensis</name>
    <dbReference type="NCBI Taxonomy" id="2576905"/>
    <lineage>
        <taxon>Bacteria</taxon>
        <taxon>Bacillati</taxon>
        <taxon>Actinomycetota</taxon>
        <taxon>Actinomycetes</taxon>
        <taxon>Pseudonocardiales</taxon>
        <taxon>Pseudonocardiaceae</taxon>
        <taxon>Amycolatopsis</taxon>
    </lineage>
</organism>
<dbReference type="Proteomes" id="UP000550260">
    <property type="component" value="Unassembled WGS sequence"/>
</dbReference>
<reference evidence="2 3" key="1">
    <citation type="submission" date="2020-08" db="EMBL/GenBank/DDBJ databases">
        <title>Amycolatopsis echigonensis JCM 21831.</title>
        <authorList>
            <person name="Tedsree N."/>
            <person name="Kuncharoen N."/>
            <person name="Likhitwitayawuid K."/>
            <person name="Tanasupawat S."/>
        </authorList>
    </citation>
    <scope>NUCLEOTIDE SEQUENCE [LARGE SCALE GENOMIC DNA]</scope>
    <source>
        <strain evidence="2 3">JCM 21831</strain>
    </source>
</reference>
<dbReference type="RefSeq" id="WP_143271355.1">
    <property type="nucleotide sequence ID" value="NZ_JACJHR010000050.1"/>
</dbReference>
<gene>
    <name evidence="2" type="ORF">H5411_29230</name>
</gene>
<accession>A0A8E2B7A1</accession>
<dbReference type="AlphaFoldDB" id="A0A8E2B7A1"/>
<feature type="region of interest" description="Disordered" evidence="1">
    <location>
        <begin position="90"/>
        <end position="142"/>
    </location>
</feature>
<feature type="region of interest" description="Disordered" evidence="1">
    <location>
        <begin position="1"/>
        <end position="22"/>
    </location>
</feature>
<dbReference type="EMBL" id="JACJHR010000050">
    <property type="protein sequence ID" value="MBB2503205.1"/>
    <property type="molecule type" value="Genomic_DNA"/>
</dbReference>
<sequence length="142" mass="14063">MPGAPTPGLAARTPGLARTATPPRVASACRAEGILAGQIRAEAASGVGPAAKLHHLAGTGRRCRVSGGFGVSALRNTILSGGFAALRAPPRPTCRTAGPGFPPGRDRSVRRGAALGGADGGDGPKRADEPAICQDRHAGTSS</sequence>
<evidence type="ECO:0000313" key="3">
    <source>
        <dbReference type="Proteomes" id="UP000550260"/>
    </source>
</evidence>
<comment type="caution">
    <text evidence="2">The sequence shown here is derived from an EMBL/GenBank/DDBJ whole genome shotgun (WGS) entry which is preliminary data.</text>
</comment>
<evidence type="ECO:0000256" key="1">
    <source>
        <dbReference type="SAM" id="MobiDB-lite"/>
    </source>
</evidence>
<proteinExistence type="predicted"/>
<evidence type="ECO:0000313" key="2">
    <source>
        <dbReference type="EMBL" id="MBB2503205.1"/>
    </source>
</evidence>
<name>A0A8E2B7A1_9PSEU</name>